<accession>Q6AGS1</accession>
<organism evidence="2 3">
    <name type="scientific">Leifsonia xyli subsp. xyli (strain CTCB07)</name>
    <dbReference type="NCBI Taxonomy" id="281090"/>
    <lineage>
        <taxon>Bacteria</taxon>
        <taxon>Bacillati</taxon>
        <taxon>Actinomycetota</taxon>
        <taxon>Actinomycetes</taxon>
        <taxon>Micrococcales</taxon>
        <taxon>Microbacteriaceae</taxon>
        <taxon>Leifsonia</taxon>
    </lineage>
</organism>
<dbReference type="InterPro" id="IPR001387">
    <property type="entry name" value="Cro/C1-type_HTH"/>
</dbReference>
<proteinExistence type="predicted"/>
<dbReference type="InterPro" id="IPR010982">
    <property type="entry name" value="Lambda_DNA-bd_dom_sf"/>
</dbReference>
<evidence type="ECO:0000313" key="3">
    <source>
        <dbReference type="Proteomes" id="UP000001306"/>
    </source>
</evidence>
<dbReference type="PROSITE" id="PS50943">
    <property type="entry name" value="HTH_CROC1"/>
    <property type="match status" value="1"/>
</dbReference>
<dbReference type="eggNOG" id="ENOG502ZG77">
    <property type="taxonomic scope" value="Bacteria"/>
</dbReference>
<dbReference type="AlphaFoldDB" id="Q6AGS1"/>
<dbReference type="GO" id="GO:0003677">
    <property type="term" value="F:DNA binding"/>
    <property type="evidence" value="ECO:0007669"/>
    <property type="project" value="InterPro"/>
</dbReference>
<reference evidence="2 3" key="1">
    <citation type="journal article" date="2004" name="Mol. Plant Microbe Interact.">
        <title>The genome sequence of the Gram-positive sugarcane pathogen Leifsonia xyli subsp. xyli.</title>
        <authorList>
            <person name="Monteiro-Vitorello C.B."/>
            <person name="Camargo L.E.A."/>
            <person name="Van Sluys M.A."/>
            <person name="Kitajima J.P."/>
            <person name="Truffi D."/>
            <person name="do Amaral A.M."/>
            <person name="Harakava R."/>
            <person name="de Oliveira J.C.F."/>
            <person name="Wood D."/>
            <person name="de Oliveira M.C."/>
            <person name="Miyaki C.Y."/>
            <person name="Takita M.A."/>
            <person name="da Silva A.C.R."/>
            <person name="Furlan L.R."/>
            <person name="Carraro D.M."/>
            <person name="Camarotte G."/>
            <person name="Almeida N.F. Jr."/>
            <person name="Carrer H."/>
            <person name="Coutinho L.L."/>
            <person name="El-Dorry H.A."/>
            <person name="Ferro M.I.T."/>
            <person name="Gagliardi P.R."/>
            <person name="Giglioti E."/>
            <person name="Goldman M.H.S."/>
            <person name="Goldman G.H."/>
            <person name="Kimura E.T."/>
            <person name="Ferro E.S."/>
            <person name="Kuramae E.E."/>
            <person name="Lemos E.G.M."/>
            <person name="Lemos M.V.F."/>
            <person name="Mauro S.M.Z."/>
            <person name="Machado M.A."/>
            <person name="Marino C.L."/>
            <person name="Menck C.F."/>
            <person name="Nunes L.R."/>
            <person name="Oliveira R.C."/>
            <person name="Pereira G.G."/>
            <person name="Siqueira W."/>
            <person name="de Souza A.A."/>
            <person name="Tsai S.M."/>
            <person name="Zanca A.S."/>
            <person name="Simpson A.J.G."/>
            <person name="Brumbley S.M."/>
            <person name="Setubal J.C."/>
        </authorList>
    </citation>
    <scope>NUCLEOTIDE SEQUENCE [LARGE SCALE GENOMIC DNA]</scope>
    <source>
        <strain evidence="2 3">CTCB07</strain>
    </source>
</reference>
<dbReference type="Proteomes" id="UP000001306">
    <property type="component" value="Chromosome"/>
</dbReference>
<dbReference type="HOGENOM" id="CLU_066192_51_1_11"/>
<name>Q6AGS1_LEIXX</name>
<dbReference type="SMART" id="SM00530">
    <property type="entry name" value="HTH_XRE"/>
    <property type="match status" value="1"/>
</dbReference>
<sequence length="79" mass="9110">MPVPEPDLSQLRRILNDRRHSTGLTFEQLAERSGISRQTLLNISSGKYNGDLRTWLRLSKAFEVSQDDLLAPVWSDKER</sequence>
<evidence type="ECO:0000313" key="2">
    <source>
        <dbReference type="EMBL" id="AAT88424.1"/>
    </source>
</evidence>
<feature type="domain" description="HTH cro/C1-type" evidence="1">
    <location>
        <begin position="15"/>
        <end position="69"/>
    </location>
</feature>
<dbReference type="EMBL" id="AE016822">
    <property type="protein sequence ID" value="AAT88424.1"/>
    <property type="molecule type" value="Genomic_DNA"/>
</dbReference>
<dbReference type="Pfam" id="PF13560">
    <property type="entry name" value="HTH_31"/>
    <property type="match status" value="1"/>
</dbReference>
<dbReference type="KEGG" id="lxx:Lxx04290"/>
<dbReference type="Gene3D" id="1.10.260.40">
    <property type="entry name" value="lambda repressor-like DNA-binding domains"/>
    <property type="match status" value="1"/>
</dbReference>
<dbReference type="RefSeq" id="WP_011185426.1">
    <property type="nucleotide sequence ID" value="NC_006087.1"/>
</dbReference>
<gene>
    <name evidence="2" type="ordered locus">Lxx04290</name>
</gene>
<protein>
    <submittedName>
        <fullName evidence="2">Transcription regulator</fullName>
    </submittedName>
</protein>
<evidence type="ECO:0000259" key="1">
    <source>
        <dbReference type="PROSITE" id="PS50943"/>
    </source>
</evidence>
<keyword evidence="3" id="KW-1185">Reference proteome</keyword>
<dbReference type="SUPFAM" id="SSF47413">
    <property type="entry name" value="lambda repressor-like DNA-binding domains"/>
    <property type="match status" value="1"/>
</dbReference>
<dbReference type="CDD" id="cd00093">
    <property type="entry name" value="HTH_XRE"/>
    <property type="match status" value="1"/>
</dbReference>